<protein>
    <submittedName>
        <fullName evidence="1">Uncharacterized protein</fullName>
    </submittedName>
</protein>
<gene>
    <name evidence="1" type="ORF">HMPREF9370_1089</name>
</gene>
<dbReference type="Proteomes" id="UP000005336">
    <property type="component" value="Unassembled WGS sequence"/>
</dbReference>
<evidence type="ECO:0000313" key="1">
    <source>
        <dbReference type="EMBL" id="EGZ47436.1"/>
    </source>
</evidence>
<dbReference type="HOGENOM" id="CLU_3101347_0_0_4"/>
<dbReference type="STRING" id="1030841.HMPREF9370_1089"/>
<dbReference type="EMBL" id="AGAZ01000040">
    <property type="protein sequence ID" value="EGZ47436.1"/>
    <property type="molecule type" value="Genomic_DNA"/>
</dbReference>
<proteinExistence type="predicted"/>
<sequence>MINLMKQCTVGKSGRQYKGRLSNKKIQIGIKCLSEFLLNDYAKSANNGVDK</sequence>
<evidence type="ECO:0000313" key="2">
    <source>
        <dbReference type="Proteomes" id="UP000005336"/>
    </source>
</evidence>
<dbReference type="PATRIC" id="fig|1030841.3.peg.1067"/>
<comment type="caution">
    <text evidence="1">The sequence shown here is derived from an EMBL/GenBank/DDBJ whole genome shotgun (WGS) entry which is preliminary data.</text>
</comment>
<accession>G4CPS9</accession>
<keyword evidence="2" id="KW-1185">Reference proteome</keyword>
<dbReference type="AlphaFoldDB" id="G4CPS9"/>
<reference evidence="1 2" key="1">
    <citation type="submission" date="2011-06" db="EMBL/GenBank/DDBJ databases">
        <authorList>
            <person name="Muzny D."/>
            <person name="Qin X."/>
            <person name="Deng J."/>
            <person name="Jiang H."/>
            <person name="Liu Y."/>
            <person name="Qu J."/>
            <person name="Song X.-Z."/>
            <person name="Zhang L."/>
            <person name="Thornton R."/>
            <person name="Coyle M."/>
            <person name="Francisco L."/>
            <person name="Jackson L."/>
            <person name="Javaid M."/>
            <person name="Korchina V."/>
            <person name="Kovar C."/>
            <person name="Mata R."/>
            <person name="Mathew T."/>
            <person name="Ngo R."/>
            <person name="Nguyen L."/>
            <person name="Nguyen N."/>
            <person name="Okwuonu G."/>
            <person name="Ongeri F."/>
            <person name="Pham C."/>
            <person name="Simmons D."/>
            <person name="Wilczek-Boney K."/>
            <person name="Hale W."/>
            <person name="Jakkamsetti A."/>
            <person name="Pham P."/>
            <person name="Ruth R."/>
            <person name="San Lucas F."/>
            <person name="Warren J."/>
            <person name="Zhang J."/>
            <person name="Zhao Z."/>
            <person name="Zhou C."/>
            <person name="Zhu D."/>
            <person name="Lee S."/>
            <person name="Bess C."/>
            <person name="Blankenburg K."/>
            <person name="Forbes L."/>
            <person name="Fu Q."/>
            <person name="Gubbala S."/>
            <person name="Hirani K."/>
            <person name="Jayaseelan J.C."/>
            <person name="Lara F."/>
            <person name="Munidasa M."/>
            <person name="Palculict T."/>
            <person name="Patil S."/>
            <person name="Pu L.-L."/>
            <person name="Saada N."/>
            <person name="Tang L."/>
            <person name="Weissenberger G."/>
            <person name="Zhu Y."/>
            <person name="Hemphill L."/>
            <person name="Shang Y."/>
            <person name="Youmans B."/>
            <person name="Ayvaz T."/>
            <person name="Ross M."/>
            <person name="Santibanez J."/>
            <person name="Aqrawi P."/>
            <person name="Gross S."/>
            <person name="Joshi V."/>
            <person name="Fowler G."/>
            <person name="Nazareth L."/>
            <person name="Reid J."/>
            <person name="Worley K."/>
            <person name="Petrosino J."/>
            <person name="Highlander S."/>
            <person name="Gibbs R."/>
        </authorList>
    </citation>
    <scope>NUCLEOTIDE SEQUENCE [LARGE SCALE GENOMIC DNA]</scope>
    <source>
        <strain evidence="1 2">9715</strain>
    </source>
</reference>
<name>G4CPS9_9NEIS</name>
<organism evidence="1 2">
    <name type="scientific">Neisseria wadsworthii 9715</name>
    <dbReference type="NCBI Taxonomy" id="1030841"/>
    <lineage>
        <taxon>Bacteria</taxon>
        <taxon>Pseudomonadati</taxon>
        <taxon>Pseudomonadota</taxon>
        <taxon>Betaproteobacteria</taxon>
        <taxon>Neisseriales</taxon>
        <taxon>Neisseriaceae</taxon>
        <taxon>Neisseria</taxon>
    </lineage>
</organism>